<dbReference type="EMBL" id="LR796845">
    <property type="protein sequence ID" value="CAB4169318.1"/>
    <property type="molecule type" value="Genomic_DNA"/>
</dbReference>
<evidence type="ECO:0000313" key="2">
    <source>
        <dbReference type="EMBL" id="CAB4169318.1"/>
    </source>
</evidence>
<proteinExistence type="predicted"/>
<sequence>MTTKTKVTKKQAENVLKTIRFKYGVEPDDPNGPHLIMDWEWSTLGKHPAVVWEEGPYEWACDGHWRMFDDVFVEAITNWSLGIFALD</sequence>
<dbReference type="EMBL" id="LR797240">
    <property type="protein sequence ID" value="CAB4195344.1"/>
    <property type="molecule type" value="Genomic_DNA"/>
</dbReference>
<name>A0A6J5PJH9_9CAUD</name>
<protein>
    <submittedName>
        <fullName evidence="2">Uncharacterized protein</fullName>
    </submittedName>
</protein>
<gene>
    <name evidence="3" type="ORF">UFOVP1296_7</name>
    <name evidence="1" type="ORF">UFOVP471_87</name>
    <name evidence="2" type="ORF">UFOVP890_7</name>
</gene>
<dbReference type="EMBL" id="LR796438">
    <property type="protein sequence ID" value="CAB4144918.1"/>
    <property type="molecule type" value="Genomic_DNA"/>
</dbReference>
<organism evidence="2">
    <name type="scientific">uncultured Caudovirales phage</name>
    <dbReference type="NCBI Taxonomy" id="2100421"/>
    <lineage>
        <taxon>Viruses</taxon>
        <taxon>Duplodnaviria</taxon>
        <taxon>Heunggongvirae</taxon>
        <taxon>Uroviricota</taxon>
        <taxon>Caudoviricetes</taxon>
        <taxon>Peduoviridae</taxon>
        <taxon>Maltschvirus</taxon>
        <taxon>Maltschvirus maltsch</taxon>
    </lineage>
</organism>
<evidence type="ECO:0000313" key="3">
    <source>
        <dbReference type="EMBL" id="CAB4195344.1"/>
    </source>
</evidence>
<accession>A0A6J5PJH9</accession>
<evidence type="ECO:0000313" key="1">
    <source>
        <dbReference type="EMBL" id="CAB4144918.1"/>
    </source>
</evidence>
<reference evidence="2" key="1">
    <citation type="submission" date="2020-05" db="EMBL/GenBank/DDBJ databases">
        <authorList>
            <person name="Chiriac C."/>
            <person name="Salcher M."/>
            <person name="Ghai R."/>
            <person name="Kavagutti S V."/>
        </authorList>
    </citation>
    <scope>NUCLEOTIDE SEQUENCE</scope>
</reference>